<sequence>MSNLDHSILSAGSNYPLDLLGLPTESEKIRLVCAVSLSCGHCLRLMPELKMFNESSPFEFLLITNGSEEDNEVVREQLGYNFHLISFADRPFVDIGIGGTPQTYFIDTRGKVISYKAIRQVNDLLDLWKEGDEIARSRSLS</sequence>
<name>A0A1X7H1L1_9BACL</name>
<dbReference type="Proteomes" id="UP000192940">
    <property type="component" value="Chromosome I"/>
</dbReference>
<dbReference type="RefSeq" id="WP_208918435.1">
    <property type="nucleotide sequence ID" value="NZ_LT840184.1"/>
</dbReference>
<gene>
    <name evidence="1" type="ORF">SAMN05661091_1510</name>
</gene>
<dbReference type="InterPro" id="IPR036249">
    <property type="entry name" value="Thioredoxin-like_sf"/>
</dbReference>
<dbReference type="EMBL" id="LT840184">
    <property type="protein sequence ID" value="SMF77997.1"/>
    <property type="molecule type" value="Genomic_DNA"/>
</dbReference>
<organism evidence="1 2">
    <name type="scientific">Paenibacillus uliginis N3/975</name>
    <dbReference type="NCBI Taxonomy" id="1313296"/>
    <lineage>
        <taxon>Bacteria</taxon>
        <taxon>Bacillati</taxon>
        <taxon>Bacillota</taxon>
        <taxon>Bacilli</taxon>
        <taxon>Bacillales</taxon>
        <taxon>Paenibacillaceae</taxon>
        <taxon>Paenibacillus</taxon>
    </lineage>
</organism>
<proteinExistence type="predicted"/>
<evidence type="ECO:0000313" key="2">
    <source>
        <dbReference type="Proteomes" id="UP000192940"/>
    </source>
</evidence>
<evidence type="ECO:0000313" key="1">
    <source>
        <dbReference type="EMBL" id="SMF77997.1"/>
    </source>
</evidence>
<accession>A0A1X7H1L1</accession>
<reference evidence="1 2" key="1">
    <citation type="submission" date="2017-04" db="EMBL/GenBank/DDBJ databases">
        <authorList>
            <person name="Afonso C.L."/>
            <person name="Miller P.J."/>
            <person name="Scott M.A."/>
            <person name="Spackman E."/>
            <person name="Goraichik I."/>
            <person name="Dimitrov K.M."/>
            <person name="Suarez D.L."/>
            <person name="Swayne D.E."/>
        </authorList>
    </citation>
    <scope>NUCLEOTIDE SEQUENCE [LARGE SCALE GENOMIC DNA]</scope>
    <source>
        <strain evidence="1 2">N3/975</strain>
    </source>
</reference>
<dbReference type="STRING" id="1313296.SAMN05661091_1510"/>
<protein>
    <recommendedName>
        <fullName evidence="3">Thiol-disulfide isomerase or thioredoxin</fullName>
    </recommendedName>
</protein>
<dbReference type="SUPFAM" id="SSF52833">
    <property type="entry name" value="Thioredoxin-like"/>
    <property type="match status" value="1"/>
</dbReference>
<dbReference type="Gene3D" id="3.40.30.10">
    <property type="entry name" value="Glutaredoxin"/>
    <property type="match status" value="1"/>
</dbReference>
<dbReference type="AlphaFoldDB" id="A0A1X7H1L1"/>
<evidence type="ECO:0008006" key="3">
    <source>
        <dbReference type="Google" id="ProtNLM"/>
    </source>
</evidence>
<keyword evidence="2" id="KW-1185">Reference proteome</keyword>